<proteinExistence type="predicted"/>
<keyword evidence="2" id="KW-1185">Reference proteome</keyword>
<sequence>MSTDLLVLDSLVADIADFAKKQIDEGDLSGPRFGAYVKLAWCTQSGTPCYSDCQNITEALQTLRDLEQNEQVDSFYVAMTAASMEAFPQMNTPLSDFDAIRRMGAALREVA</sequence>
<dbReference type="AlphaFoldDB" id="A0A1I5ECT6"/>
<protein>
    <submittedName>
        <fullName evidence="1">Uncharacterized protein</fullName>
    </submittedName>
</protein>
<accession>A0A1I5ECT6</accession>
<organism evidence="1 2">
    <name type="scientific">Cohaesibacter marisflavi</name>
    <dbReference type="NCBI Taxonomy" id="655353"/>
    <lineage>
        <taxon>Bacteria</taxon>
        <taxon>Pseudomonadati</taxon>
        <taxon>Pseudomonadota</taxon>
        <taxon>Alphaproteobacteria</taxon>
        <taxon>Hyphomicrobiales</taxon>
        <taxon>Cohaesibacteraceae</taxon>
    </lineage>
</organism>
<dbReference type="EMBL" id="FOVR01000003">
    <property type="protein sequence ID" value="SFO09314.1"/>
    <property type="molecule type" value="Genomic_DNA"/>
</dbReference>
<gene>
    <name evidence="1" type="ORF">SAMN04488056_103133</name>
</gene>
<name>A0A1I5ECT6_9HYPH</name>
<dbReference type="RefSeq" id="WP_090070674.1">
    <property type="nucleotide sequence ID" value="NZ_FOVR01000003.1"/>
</dbReference>
<evidence type="ECO:0000313" key="1">
    <source>
        <dbReference type="EMBL" id="SFO09314.1"/>
    </source>
</evidence>
<dbReference type="OrthoDB" id="8448025at2"/>
<reference evidence="1 2" key="1">
    <citation type="submission" date="2016-10" db="EMBL/GenBank/DDBJ databases">
        <authorList>
            <person name="de Groot N.N."/>
        </authorList>
    </citation>
    <scope>NUCLEOTIDE SEQUENCE [LARGE SCALE GENOMIC DNA]</scope>
    <source>
        <strain evidence="1 2">CGMCC 1.9157</strain>
    </source>
</reference>
<dbReference type="Proteomes" id="UP000199236">
    <property type="component" value="Unassembled WGS sequence"/>
</dbReference>
<evidence type="ECO:0000313" key="2">
    <source>
        <dbReference type="Proteomes" id="UP000199236"/>
    </source>
</evidence>